<organism evidence="2">
    <name type="scientific">Rhodosorus marinus</name>
    <dbReference type="NCBI Taxonomy" id="101924"/>
    <lineage>
        <taxon>Eukaryota</taxon>
        <taxon>Rhodophyta</taxon>
        <taxon>Stylonematophyceae</taxon>
        <taxon>Stylonematales</taxon>
        <taxon>Stylonemataceae</taxon>
        <taxon>Rhodosorus</taxon>
    </lineage>
</organism>
<dbReference type="EMBL" id="HBHW01007085">
    <property type="protein sequence ID" value="CAE0037491.1"/>
    <property type="molecule type" value="Transcribed_RNA"/>
</dbReference>
<reference evidence="2" key="1">
    <citation type="submission" date="2021-01" db="EMBL/GenBank/DDBJ databases">
        <authorList>
            <person name="Corre E."/>
            <person name="Pelletier E."/>
            <person name="Niang G."/>
            <person name="Scheremetjew M."/>
            <person name="Finn R."/>
            <person name="Kale V."/>
            <person name="Holt S."/>
            <person name="Cochrane G."/>
            <person name="Meng A."/>
            <person name="Brown T."/>
            <person name="Cohen L."/>
        </authorList>
    </citation>
    <scope>NUCLEOTIDE SEQUENCE</scope>
    <source>
        <strain evidence="2">CCMP 769</strain>
    </source>
</reference>
<dbReference type="AlphaFoldDB" id="A0A7S3E843"/>
<feature type="compositionally biased region" description="Low complexity" evidence="1">
    <location>
        <begin position="50"/>
        <end position="59"/>
    </location>
</feature>
<feature type="region of interest" description="Disordered" evidence="1">
    <location>
        <begin position="42"/>
        <end position="83"/>
    </location>
</feature>
<gene>
    <name evidence="2" type="ORF">RMAR00112_LOCUS5441</name>
</gene>
<proteinExistence type="predicted"/>
<name>A0A7S3E843_9RHOD</name>
<protein>
    <recommendedName>
        <fullName evidence="3">FLZ-type domain-containing protein</fullName>
    </recommendedName>
</protein>
<accession>A0A7S3E843</accession>
<evidence type="ECO:0000256" key="1">
    <source>
        <dbReference type="SAM" id="MobiDB-lite"/>
    </source>
</evidence>
<sequence length="116" mass="12992">MGSACDNCGRGIQEELSLGIQLSGRFCSMECYWSEVLDEDKSRLNRGDSRSLSLGSRTSEPTDGTKGAWNRRTNGPSVYAKKAKTVDEEDTNAMYLYHVENDLSSTFRMRRGLILL</sequence>
<evidence type="ECO:0008006" key="3">
    <source>
        <dbReference type="Google" id="ProtNLM"/>
    </source>
</evidence>
<evidence type="ECO:0000313" key="2">
    <source>
        <dbReference type="EMBL" id="CAE0037491.1"/>
    </source>
</evidence>